<proteinExistence type="inferred from homology"/>
<dbReference type="Pfam" id="PF08546">
    <property type="entry name" value="ApbA_C"/>
    <property type="match status" value="1"/>
</dbReference>
<dbReference type="Proteomes" id="UP000018050">
    <property type="component" value="Unassembled WGS sequence"/>
</dbReference>
<feature type="region of interest" description="Disordered" evidence="6">
    <location>
        <begin position="294"/>
        <end position="346"/>
    </location>
</feature>
<dbReference type="GeneID" id="25271451"/>
<dbReference type="GO" id="GO:0000287">
    <property type="term" value="F:magnesium ion binding"/>
    <property type="evidence" value="ECO:0007669"/>
    <property type="project" value="TreeGrafter"/>
</dbReference>
<dbReference type="EC" id="2.1.2.11" evidence="3"/>
<dbReference type="UniPathway" id="UPA00028">
    <property type="reaction ID" value="UER00003"/>
</dbReference>
<evidence type="ECO:0000256" key="1">
    <source>
        <dbReference type="ARBA" id="ARBA00005033"/>
    </source>
</evidence>
<dbReference type="VEuPathDB" id="ToxoDB:EAH_00033810"/>
<dbReference type="SUPFAM" id="SSF51621">
    <property type="entry name" value="Phosphoenolpyruvate/pyruvate domain"/>
    <property type="match status" value="1"/>
</dbReference>
<dbReference type="Pfam" id="PF02548">
    <property type="entry name" value="Pantoate_transf"/>
    <property type="match status" value="2"/>
</dbReference>
<reference evidence="8" key="1">
    <citation type="submission" date="2013-10" db="EMBL/GenBank/DDBJ databases">
        <title>Genomic analysis of the causative agents of coccidiosis in chickens.</title>
        <authorList>
            <person name="Reid A.J."/>
            <person name="Blake D."/>
            <person name="Billington K."/>
            <person name="Browne H."/>
            <person name="Dunn M."/>
            <person name="Hung S."/>
            <person name="Kawahara F."/>
            <person name="Miranda-Saavedra D."/>
            <person name="Mourier T."/>
            <person name="Nagra H."/>
            <person name="Otto T.D."/>
            <person name="Rawlings N."/>
            <person name="Sanchez A."/>
            <person name="Sanders M."/>
            <person name="Subramaniam C."/>
            <person name="Tay Y."/>
            <person name="Dear P."/>
            <person name="Doerig C."/>
            <person name="Gruber A."/>
            <person name="Parkinson J."/>
            <person name="Shirley M."/>
            <person name="Wan K.L."/>
            <person name="Berriman M."/>
            <person name="Tomley F."/>
            <person name="Pain A."/>
        </authorList>
    </citation>
    <scope>NUCLEOTIDE SEQUENCE [LARGE SCALE GENOMIC DNA]</scope>
    <source>
        <strain evidence="8">Houghton</strain>
    </source>
</reference>
<dbReference type="EMBL" id="HG673325">
    <property type="protein sequence ID" value="CDI83164.1"/>
    <property type="molecule type" value="Genomic_DNA"/>
</dbReference>
<comment type="pathway">
    <text evidence="1">Cofactor biosynthesis; (R)-pantothenate biosynthesis; (R)-pantoate from 3-methyl-2-oxobutanoate: step 1/2.</text>
</comment>
<evidence type="ECO:0000259" key="7">
    <source>
        <dbReference type="Pfam" id="PF08546"/>
    </source>
</evidence>
<evidence type="ECO:0000256" key="2">
    <source>
        <dbReference type="ARBA" id="ARBA00008676"/>
    </source>
</evidence>
<reference evidence="8" key="2">
    <citation type="submission" date="2013-10" db="EMBL/GenBank/DDBJ databases">
        <authorList>
            <person name="Aslett M."/>
        </authorList>
    </citation>
    <scope>NUCLEOTIDE SEQUENCE [LARGE SCALE GENOMIC DNA]</scope>
    <source>
        <strain evidence="8">Houghton</strain>
    </source>
</reference>
<accession>U6GXA5</accession>
<organism evidence="8 9">
    <name type="scientific">Eimeria acervulina</name>
    <name type="common">Coccidian parasite</name>
    <dbReference type="NCBI Taxonomy" id="5801"/>
    <lineage>
        <taxon>Eukaryota</taxon>
        <taxon>Sar</taxon>
        <taxon>Alveolata</taxon>
        <taxon>Apicomplexa</taxon>
        <taxon>Conoidasida</taxon>
        <taxon>Coccidia</taxon>
        <taxon>Eucoccidiorida</taxon>
        <taxon>Eimeriorina</taxon>
        <taxon>Eimeriidae</taxon>
        <taxon>Eimeria</taxon>
    </lineage>
</organism>
<dbReference type="SUPFAM" id="SSF48179">
    <property type="entry name" value="6-phosphogluconate dehydrogenase C-terminal domain-like"/>
    <property type="match status" value="1"/>
</dbReference>
<dbReference type="InterPro" id="IPR040442">
    <property type="entry name" value="Pyrv_kinase-like_dom_sf"/>
</dbReference>
<dbReference type="GO" id="GO:0008168">
    <property type="term" value="F:methyltransferase activity"/>
    <property type="evidence" value="ECO:0007669"/>
    <property type="project" value="UniProtKB-KW"/>
</dbReference>
<dbReference type="GO" id="GO:0003864">
    <property type="term" value="F:3-methyl-2-oxobutanoate hydroxymethyltransferase activity"/>
    <property type="evidence" value="ECO:0007669"/>
    <property type="project" value="UniProtKB-EC"/>
</dbReference>
<dbReference type="InterPro" id="IPR013752">
    <property type="entry name" value="KPA_reductase"/>
</dbReference>
<evidence type="ECO:0000256" key="4">
    <source>
        <dbReference type="ARBA" id="ARBA00022679"/>
    </source>
</evidence>
<dbReference type="Gene3D" id="3.20.20.60">
    <property type="entry name" value="Phosphoenolpyruvate-binding domains"/>
    <property type="match status" value="1"/>
</dbReference>
<evidence type="ECO:0000256" key="5">
    <source>
        <dbReference type="ARBA" id="ARBA00049172"/>
    </source>
</evidence>
<comment type="catalytic activity">
    <reaction evidence="5">
        <text>(6R)-5,10-methylene-5,6,7,8-tetrahydrofolate + 3-methyl-2-oxobutanoate + H2O = 2-dehydropantoate + (6S)-5,6,7,8-tetrahydrofolate</text>
        <dbReference type="Rhea" id="RHEA:11824"/>
        <dbReference type="ChEBI" id="CHEBI:11561"/>
        <dbReference type="ChEBI" id="CHEBI:11851"/>
        <dbReference type="ChEBI" id="CHEBI:15377"/>
        <dbReference type="ChEBI" id="CHEBI:15636"/>
        <dbReference type="ChEBI" id="CHEBI:57453"/>
        <dbReference type="EC" id="2.1.2.11"/>
    </reaction>
</comment>
<evidence type="ECO:0000256" key="3">
    <source>
        <dbReference type="ARBA" id="ARBA00012618"/>
    </source>
</evidence>
<feature type="domain" description="Ketopantoate reductase C-terminal" evidence="7">
    <location>
        <begin position="416"/>
        <end position="535"/>
    </location>
</feature>
<dbReference type="OrthoDB" id="425211at2759"/>
<evidence type="ECO:0000256" key="6">
    <source>
        <dbReference type="SAM" id="MobiDB-lite"/>
    </source>
</evidence>
<dbReference type="PANTHER" id="PTHR20881">
    <property type="entry name" value="3-METHYL-2-OXOBUTANOATE HYDROXYMETHYLTRANSFERASE"/>
    <property type="match status" value="1"/>
</dbReference>
<dbReference type="GO" id="GO:0015940">
    <property type="term" value="P:pantothenate biosynthetic process"/>
    <property type="evidence" value="ECO:0007669"/>
    <property type="project" value="UniProtKB-UniPathway"/>
</dbReference>
<dbReference type="InterPro" id="IPR015813">
    <property type="entry name" value="Pyrv/PenolPyrv_kinase-like_dom"/>
</dbReference>
<gene>
    <name evidence="8" type="ORF">EAH_00033810</name>
</gene>
<dbReference type="RefSeq" id="XP_013247674.1">
    <property type="nucleotide sequence ID" value="XM_013392220.1"/>
</dbReference>
<dbReference type="OMA" id="MIMEMVL"/>
<dbReference type="Gene3D" id="1.10.1040.10">
    <property type="entry name" value="N-(1-d-carboxylethyl)-l-norvaline Dehydrogenase, domain 2"/>
    <property type="match status" value="1"/>
</dbReference>
<protein>
    <recommendedName>
        <fullName evidence="3">3-methyl-2-oxobutanoate hydroxymethyltransferase</fullName>
        <ecNumber evidence="3">2.1.2.11</ecNumber>
    </recommendedName>
</protein>
<keyword evidence="9" id="KW-1185">Reference proteome</keyword>
<dbReference type="InterPro" id="IPR003700">
    <property type="entry name" value="Pantoate_hydroxy_MeTrfase"/>
</dbReference>
<keyword evidence="8" id="KW-0489">Methyltransferase</keyword>
<dbReference type="AlphaFoldDB" id="U6GXA5"/>
<comment type="similarity">
    <text evidence="2">Belongs to the PanB family.</text>
</comment>
<dbReference type="InterPro" id="IPR013328">
    <property type="entry name" value="6PGD_dom2"/>
</dbReference>
<keyword evidence="4 8" id="KW-0808">Transferase</keyword>
<name>U6GXA5_EIMAC</name>
<sequence length="552" mass="59316">MSSFYVTSGSDADDSTWGPGACTSLYQLQGMKRLTLAQILAKKRRQEKIVMCTEAQNLLTEFSMQAYDLFTSRVADDALVDIQLVGDSLANVVLDRCAGSRRSVVMFDLPYGTYNTPEEAVASTVKVVQETGIQLVKLEGHLPEIVREVQKHAAVCCHIGVLPQTATTFASTGGTAEEAERLLQQALDLQNAGASLIVLEMRELFSGIGCDGQVLVIHDMLGLSGPGTKTFKFAKRYVNLYDAAVSAVETYRAEVMAGSFPQACNSSFMKPAESEKLLARCSGRAVTRDTLKVFPSGNGITSSHPHGTTMEGSVPVGTSSDCAEPVQAGPYKSTSSPRSDDADNGAKRSFILTNETVRTGCHPKGAEERRPVDVVSRKAMETLGRTFDLVIIACLSGDTQDIGVSCEIVPHQRLDEVLWEKAAVNCCINPLAALLNCTNGQLVDPRMDLARKLVISEVVAVARGKGIPLTFASACASAITVARASMDNISSTLGQLRQGRQVELVDISGEVIREANAIGLKAPVNRLLLELVGVLEATRARRLPIQQQFWGS</sequence>
<dbReference type="PANTHER" id="PTHR20881:SF0">
    <property type="entry name" value="3-METHYL-2-OXOBUTANOATE HYDROXYMETHYLTRANSFERASE"/>
    <property type="match status" value="1"/>
</dbReference>
<dbReference type="GO" id="GO:0032259">
    <property type="term" value="P:methylation"/>
    <property type="evidence" value="ECO:0007669"/>
    <property type="project" value="UniProtKB-KW"/>
</dbReference>
<evidence type="ECO:0000313" key="8">
    <source>
        <dbReference type="EMBL" id="CDI83164.1"/>
    </source>
</evidence>
<dbReference type="InterPro" id="IPR008927">
    <property type="entry name" value="6-PGluconate_DH-like_C_sf"/>
</dbReference>
<evidence type="ECO:0000313" key="9">
    <source>
        <dbReference type="Proteomes" id="UP000018050"/>
    </source>
</evidence>